<feature type="chain" id="PRO_5006449237" evidence="1">
    <location>
        <begin position="23"/>
        <end position="109"/>
    </location>
</feature>
<accession>A0A0R3U0M8</accession>
<reference evidence="2" key="1">
    <citation type="submission" date="2017-02" db="UniProtKB">
        <authorList>
            <consortium name="WormBaseParasite"/>
        </authorList>
    </citation>
    <scope>IDENTIFICATION</scope>
</reference>
<keyword evidence="1" id="KW-0732">Signal</keyword>
<organism evidence="2">
    <name type="scientific">Rodentolepis nana</name>
    <name type="common">Dwarf tapeworm</name>
    <name type="synonym">Hymenolepis nana</name>
    <dbReference type="NCBI Taxonomy" id="102285"/>
    <lineage>
        <taxon>Eukaryota</taxon>
        <taxon>Metazoa</taxon>
        <taxon>Spiralia</taxon>
        <taxon>Lophotrochozoa</taxon>
        <taxon>Platyhelminthes</taxon>
        <taxon>Cestoda</taxon>
        <taxon>Eucestoda</taxon>
        <taxon>Cyclophyllidea</taxon>
        <taxon>Hymenolepididae</taxon>
        <taxon>Rodentolepis</taxon>
    </lineage>
</organism>
<evidence type="ECO:0000256" key="1">
    <source>
        <dbReference type="SAM" id="SignalP"/>
    </source>
</evidence>
<evidence type="ECO:0000313" key="2">
    <source>
        <dbReference type="WBParaSite" id="HNAJ_0001367701-mRNA-1"/>
    </source>
</evidence>
<feature type="signal peptide" evidence="1">
    <location>
        <begin position="1"/>
        <end position="22"/>
    </location>
</feature>
<dbReference type="AlphaFoldDB" id="A0A0R3U0M8"/>
<sequence>LFWLALCFHLSLLLTVSPKVYRIEFMLTVSPKVSPLEFIADSFKSGSIVSRCRVEREEFRIDTCTNVARYSMIVDIDCLKGQLAHLLWWSVCFPEEVEQLGATYYISVC</sequence>
<protein>
    <submittedName>
        <fullName evidence="2">ACT domain-containing protein</fullName>
    </submittedName>
</protein>
<name>A0A0R3U0M8_RODNA</name>
<dbReference type="WBParaSite" id="HNAJ_0001367701-mRNA-1">
    <property type="protein sequence ID" value="HNAJ_0001367701-mRNA-1"/>
    <property type="gene ID" value="HNAJ_0001367701"/>
</dbReference>
<proteinExistence type="predicted"/>